<proteinExistence type="inferred from homology"/>
<feature type="region of interest" description="Disordered" evidence="2">
    <location>
        <begin position="1"/>
        <end position="51"/>
    </location>
</feature>
<evidence type="ECO:0000313" key="4">
    <source>
        <dbReference type="EMBL" id="KAK2193356.1"/>
    </source>
</evidence>
<dbReference type="SUPFAM" id="SSF50156">
    <property type="entry name" value="PDZ domain-like"/>
    <property type="match status" value="1"/>
</dbReference>
<dbReference type="InterPro" id="IPR056814">
    <property type="entry name" value="GIPC1-3_GH1"/>
</dbReference>
<dbReference type="InterPro" id="IPR036034">
    <property type="entry name" value="PDZ_sf"/>
</dbReference>
<dbReference type="PANTHER" id="PTHR12259:SF1">
    <property type="entry name" value="GH21964P"/>
    <property type="match status" value="1"/>
</dbReference>
<evidence type="ECO:0000259" key="3">
    <source>
        <dbReference type="PROSITE" id="PS50106"/>
    </source>
</evidence>
<dbReference type="Proteomes" id="UP001209878">
    <property type="component" value="Unassembled WGS sequence"/>
</dbReference>
<dbReference type="InterPro" id="IPR055349">
    <property type="entry name" value="GH2_GIPC"/>
</dbReference>
<keyword evidence="5" id="KW-1185">Reference proteome</keyword>
<evidence type="ECO:0000256" key="2">
    <source>
        <dbReference type="SAM" id="MobiDB-lite"/>
    </source>
</evidence>
<dbReference type="EMBL" id="JAODUO010000014">
    <property type="protein sequence ID" value="KAK2193356.1"/>
    <property type="molecule type" value="Genomic_DNA"/>
</dbReference>
<dbReference type="PROSITE" id="PS50106">
    <property type="entry name" value="PDZ"/>
    <property type="match status" value="1"/>
</dbReference>
<feature type="compositionally biased region" description="Polar residues" evidence="2">
    <location>
        <begin position="23"/>
        <end position="35"/>
    </location>
</feature>
<dbReference type="AlphaFoldDB" id="A0AAD9PEZ2"/>
<dbReference type="Pfam" id="PF25083">
    <property type="entry name" value="GIPC1_GH1"/>
    <property type="match status" value="1"/>
</dbReference>
<protein>
    <recommendedName>
        <fullName evidence="3">PDZ domain-containing protein</fullName>
    </recommendedName>
</protein>
<dbReference type="Pfam" id="PF25082">
    <property type="entry name" value="GIPC1_GH2"/>
    <property type="match status" value="1"/>
</dbReference>
<dbReference type="CDD" id="cd21180">
    <property type="entry name" value="GH2_GIPC"/>
    <property type="match status" value="1"/>
</dbReference>
<feature type="region of interest" description="Disordered" evidence="2">
    <location>
        <begin position="219"/>
        <end position="241"/>
    </location>
</feature>
<dbReference type="Pfam" id="PF00595">
    <property type="entry name" value="PDZ"/>
    <property type="match status" value="1"/>
</dbReference>
<comment type="similarity">
    <text evidence="1">Belongs to the GIPC family.</text>
</comment>
<accession>A0AAD9PEZ2</accession>
<gene>
    <name evidence="4" type="ORF">NP493_15g06013</name>
</gene>
<dbReference type="PANTHER" id="PTHR12259">
    <property type="entry name" value="RGS-GAIP INTERACTING PROTEIN GIPC"/>
    <property type="match status" value="1"/>
</dbReference>
<dbReference type="FunFam" id="2.30.42.10:FF:000097">
    <property type="entry name" value="PDZ domain-containing protein GIPC1 isoform 1"/>
    <property type="match status" value="1"/>
</dbReference>
<reference evidence="4" key="1">
    <citation type="journal article" date="2023" name="Mol. Biol. Evol.">
        <title>Third-Generation Sequencing Reveals the Adaptive Role of the Epigenome in Three Deep-Sea Polychaetes.</title>
        <authorList>
            <person name="Perez M."/>
            <person name="Aroh O."/>
            <person name="Sun Y."/>
            <person name="Lan Y."/>
            <person name="Juniper S.K."/>
            <person name="Young C.R."/>
            <person name="Angers B."/>
            <person name="Qian P.Y."/>
        </authorList>
    </citation>
    <scope>NUCLEOTIDE SEQUENCE</scope>
    <source>
        <strain evidence="4">R07B-5</strain>
    </source>
</reference>
<organism evidence="4 5">
    <name type="scientific">Ridgeia piscesae</name>
    <name type="common">Tubeworm</name>
    <dbReference type="NCBI Taxonomy" id="27915"/>
    <lineage>
        <taxon>Eukaryota</taxon>
        <taxon>Metazoa</taxon>
        <taxon>Spiralia</taxon>
        <taxon>Lophotrochozoa</taxon>
        <taxon>Annelida</taxon>
        <taxon>Polychaeta</taxon>
        <taxon>Sedentaria</taxon>
        <taxon>Canalipalpata</taxon>
        <taxon>Sabellida</taxon>
        <taxon>Siboglinidae</taxon>
        <taxon>Ridgeia</taxon>
    </lineage>
</organism>
<dbReference type="InterPro" id="IPR017379">
    <property type="entry name" value="GIPC1/2/3"/>
</dbReference>
<dbReference type="SMART" id="SM00228">
    <property type="entry name" value="PDZ"/>
    <property type="match status" value="1"/>
</dbReference>
<comment type="caution">
    <text evidence="4">The sequence shown here is derived from an EMBL/GenBank/DDBJ whole genome shotgun (WGS) entry which is preliminary data.</text>
</comment>
<name>A0AAD9PEZ2_RIDPI</name>
<dbReference type="InterPro" id="IPR001478">
    <property type="entry name" value="PDZ"/>
</dbReference>
<dbReference type="Gene3D" id="2.30.42.10">
    <property type="match status" value="1"/>
</dbReference>
<sequence length="336" mass="36785">MPLFGKNKKDKTLEKEAIDENSQEAPSNGSVQNADAGNDKPPDQDVHKKPKLSFHCQQAHGSPTGVISGFTNVKELYLKIAQCYNIPSTDILFCTLNTHKVDMTRLLGGQIGLEDFIFAHIRGQPKVVDVQKAEDALGLTITDNGAGLAFIKRIKEGSIMHGIEGICVGDHIEEINGRTVVGCRHFEVAKRLKEVPKGEKFSIRLIEPIKAGFYNVGPSTGQKKSSSGVGSGKKTIRLRSNGPATVEEQDDVVEIAIDKINALLESFLGINDAELAQSIWETGQKIENPHEFAVALDNSDMGGFGFTDDFIFDLWGSISDAKQGRLKKTQEFNEQF</sequence>
<evidence type="ECO:0000256" key="1">
    <source>
        <dbReference type="ARBA" id="ARBA00009011"/>
    </source>
</evidence>
<feature type="domain" description="PDZ" evidence="3">
    <location>
        <begin position="127"/>
        <end position="207"/>
    </location>
</feature>
<evidence type="ECO:0000313" key="5">
    <source>
        <dbReference type="Proteomes" id="UP001209878"/>
    </source>
</evidence>
<dbReference type="CDD" id="cd06707">
    <property type="entry name" value="PDZ_GIPC"/>
    <property type="match status" value="1"/>
</dbReference>
<feature type="compositionally biased region" description="Basic and acidic residues" evidence="2">
    <location>
        <begin position="37"/>
        <end position="47"/>
    </location>
</feature>